<dbReference type="SMART" id="SM00560">
    <property type="entry name" value="LamGL"/>
    <property type="match status" value="1"/>
</dbReference>
<keyword evidence="5" id="KW-1185">Reference proteome</keyword>
<dbReference type="InterPro" id="IPR006558">
    <property type="entry name" value="LamG-like"/>
</dbReference>
<evidence type="ECO:0000313" key="5">
    <source>
        <dbReference type="Proteomes" id="UP000232673"/>
    </source>
</evidence>
<accession>A0A2N0TVL7</accession>
<dbReference type="InterPro" id="IPR013320">
    <property type="entry name" value="ConA-like_dom_sf"/>
</dbReference>
<sequence>MKYIWIIFFLFGSLTNAQDLENGLIGHWPLDGDALDLSFDTNNGQIFGAVPVSNRFGQENKAMYFDGNSYISFGNVLKMGLGDYSISAWFKIQEGAQLGRESAIVAKSYSTGAIDRFAIGIADGNKVGVVLQNSKYIANELIGEEEWHLLTATFDRSSFLSIYLDNFKVKEVDISNSQNVDIDEPWPLHIGDYSGDGREFIGNIDDVRIYNRVLTAGEIEMIYTMDPEEDDCTGLITENDEGIGIGIENPGDYGLAVGGGIYTDAVKVMDVAMWPDYVFSETYDLLDLEDVASYIKEQGHLPGLPSAEEVLADGISLTQMDKANLKKLEELSLYLLDQHARMERLRAPKVEKASAITYSEGKERPYNFVLEQSGIEEGQGPLKTLSTDSLSTGTMYCDGDNVGIGIGQTSGYRLAVAGGILSEGVKVSSVSNWPDYVFSDDYAMLSLDDLRAYISTNKHLPGFPSAKTIAREGYSLSKMDKLLMEKVEELTLYVIDQESELESLSGELGVILPVADEEIASGKTVYKSYNVDIAPPLIAHTQKAAPHFEGGVSTSLKASPKALCDVIICNGEEVGIGTDPVEGYRLAGDGGILTDDIQVASVSNWPDYVFGADYKLRSLSSLSAYIEREGHLPGVPKAEFIEEEGYHLEAIDALLLEKIEELTLYLIGQERQLTFLESQSHRQ</sequence>
<keyword evidence="2" id="KW-1015">Disulfide bond</keyword>
<dbReference type="Proteomes" id="UP000232673">
    <property type="component" value="Unassembled WGS sequence"/>
</dbReference>
<evidence type="ECO:0000259" key="3">
    <source>
        <dbReference type="SMART" id="SM00560"/>
    </source>
</evidence>
<dbReference type="GO" id="GO:0004553">
    <property type="term" value="F:hydrolase activity, hydrolyzing O-glycosyl compounds"/>
    <property type="evidence" value="ECO:0007669"/>
    <property type="project" value="UniProtKB-ARBA"/>
</dbReference>
<evidence type="ECO:0000313" key="4">
    <source>
        <dbReference type="EMBL" id="PKD18746.1"/>
    </source>
</evidence>
<reference evidence="4 5" key="1">
    <citation type="submission" date="2015-10" db="EMBL/GenBank/DDBJ databases">
        <title>Draft genome sequence of Salegentibacter salinarum KCTC 12975.</title>
        <authorList>
            <person name="Lin W."/>
            <person name="Zheng Q."/>
        </authorList>
    </citation>
    <scope>NUCLEOTIDE SEQUENCE [LARGE SCALE GENOMIC DNA]</scope>
    <source>
        <strain evidence="4 5">KCTC 12975</strain>
    </source>
</reference>
<evidence type="ECO:0000256" key="2">
    <source>
        <dbReference type="ARBA" id="ARBA00023157"/>
    </source>
</evidence>
<dbReference type="SUPFAM" id="SSF49899">
    <property type="entry name" value="Concanavalin A-like lectins/glucanases"/>
    <property type="match status" value="1"/>
</dbReference>
<dbReference type="RefSeq" id="WP_079714586.1">
    <property type="nucleotide sequence ID" value="NZ_FUZC01000024.1"/>
</dbReference>
<dbReference type="STRING" id="447422.SAMN05660903_03630"/>
<organism evidence="4 5">
    <name type="scientific">Salegentibacter salinarum</name>
    <dbReference type="NCBI Taxonomy" id="447422"/>
    <lineage>
        <taxon>Bacteria</taxon>
        <taxon>Pseudomonadati</taxon>
        <taxon>Bacteroidota</taxon>
        <taxon>Flavobacteriia</taxon>
        <taxon>Flavobacteriales</taxon>
        <taxon>Flavobacteriaceae</taxon>
        <taxon>Salegentibacter</taxon>
    </lineage>
</organism>
<comment type="caution">
    <text evidence="4">The sequence shown here is derived from an EMBL/GenBank/DDBJ whole genome shotgun (WGS) entry which is preliminary data.</text>
</comment>
<name>A0A2N0TVL7_9FLAO</name>
<feature type="domain" description="LamG-like jellyroll fold" evidence="3">
    <location>
        <begin position="82"/>
        <end position="217"/>
    </location>
</feature>
<evidence type="ECO:0000256" key="1">
    <source>
        <dbReference type="ARBA" id="ARBA00022729"/>
    </source>
</evidence>
<gene>
    <name evidence="4" type="ORF">APR41_17715</name>
</gene>
<dbReference type="OrthoDB" id="658938at2"/>
<protein>
    <recommendedName>
        <fullName evidence="3">LamG-like jellyroll fold domain-containing protein</fullName>
    </recommendedName>
</protein>
<dbReference type="GO" id="GO:0005975">
    <property type="term" value="P:carbohydrate metabolic process"/>
    <property type="evidence" value="ECO:0007669"/>
    <property type="project" value="UniProtKB-ARBA"/>
</dbReference>
<dbReference type="AlphaFoldDB" id="A0A2N0TVL7"/>
<keyword evidence="1" id="KW-0732">Signal</keyword>
<dbReference type="Pfam" id="PF13385">
    <property type="entry name" value="Laminin_G_3"/>
    <property type="match status" value="1"/>
</dbReference>
<dbReference type="Gene3D" id="2.60.120.200">
    <property type="match status" value="1"/>
</dbReference>
<proteinExistence type="predicted"/>
<dbReference type="EMBL" id="LKTS01000021">
    <property type="protein sequence ID" value="PKD18746.1"/>
    <property type="molecule type" value="Genomic_DNA"/>
</dbReference>